<evidence type="ECO:0000313" key="2">
    <source>
        <dbReference type="EMBL" id="VFQ61885.1"/>
    </source>
</evidence>
<evidence type="ECO:0000313" key="3">
    <source>
        <dbReference type="Proteomes" id="UP000595140"/>
    </source>
</evidence>
<proteinExistence type="predicted"/>
<gene>
    <name evidence="2" type="ORF">CCAM_LOCUS3661</name>
</gene>
<feature type="transmembrane region" description="Helical" evidence="1">
    <location>
        <begin position="39"/>
        <end position="70"/>
    </location>
</feature>
<accession>A0A484KBL2</accession>
<protein>
    <submittedName>
        <fullName evidence="2">Uncharacterized protein</fullName>
    </submittedName>
</protein>
<keyword evidence="3" id="KW-1185">Reference proteome</keyword>
<dbReference type="AlphaFoldDB" id="A0A484KBL2"/>
<organism evidence="2 3">
    <name type="scientific">Cuscuta campestris</name>
    <dbReference type="NCBI Taxonomy" id="132261"/>
    <lineage>
        <taxon>Eukaryota</taxon>
        <taxon>Viridiplantae</taxon>
        <taxon>Streptophyta</taxon>
        <taxon>Embryophyta</taxon>
        <taxon>Tracheophyta</taxon>
        <taxon>Spermatophyta</taxon>
        <taxon>Magnoliopsida</taxon>
        <taxon>eudicotyledons</taxon>
        <taxon>Gunneridae</taxon>
        <taxon>Pentapetalae</taxon>
        <taxon>asterids</taxon>
        <taxon>lamiids</taxon>
        <taxon>Solanales</taxon>
        <taxon>Convolvulaceae</taxon>
        <taxon>Cuscuteae</taxon>
        <taxon>Cuscuta</taxon>
        <taxon>Cuscuta subgen. Grammica</taxon>
        <taxon>Cuscuta sect. Cleistogrammica</taxon>
    </lineage>
</organism>
<keyword evidence="1" id="KW-1133">Transmembrane helix</keyword>
<dbReference type="Proteomes" id="UP000595140">
    <property type="component" value="Unassembled WGS sequence"/>
</dbReference>
<keyword evidence="1" id="KW-0812">Transmembrane</keyword>
<name>A0A484KBL2_9ASTE</name>
<keyword evidence="1" id="KW-0472">Membrane</keyword>
<reference evidence="2 3" key="1">
    <citation type="submission" date="2018-04" db="EMBL/GenBank/DDBJ databases">
        <authorList>
            <person name="Vogel A."/>
        </authorList>
    </citation>
    <scope>NUCLEOTIDE SEQUENCE [LARGE SCALE GENOMIC DNA]</scope>
</reference>
<dbReference type="EMBL" id="OOIL02000204">
    <property type="protein sequence ID" value="VFQ61885.1"/>
    <property type="molecule type" value="Genomic_DNA"/>
</dbReference>
<sequence>MEPGVGIELTALLACLSRFLPSSVHLVHRRPPPVAGGLASALLAFALLVSALIASALIASALLVSALLVVHRRLCPRLASSSSPLQLRRHIYPRLWYRRWSAL</sequence>
<evidence type="ECO:0000256" key="1">
    <source>
        <dbReference type="SAM" id="Phobius"/>
    </source>
</evidence>